<dbReference type="Pfam" id="PF00069">
    <property type="entry name" value="Pkinase"/>
    <property type="match status" value="1"/>
</dbReference>
<dbReference type="PANTHER" id="PTHR43289">
    <property type="entry name" value="MITOGEN-ACTIVATED PROTEIN KINASE KINASE KINASE 20-RELATED"/>
    <property type="match status" value="1"/>
</dbReference>
<keyword evidence="6 7" id="KW-0067">ATP-binding</keyword>
<keyword evidence="11" id="KW-1185">Reference proteome</keyword>
<evidence type="ECO:0000256" key="3">
    <source>
        <dbReference type="ARBA" id="ARBA00022679"/>
    </source>
</evidence>
<dbReference type="Gene3D" id="1.10.510.10">
    <property type="entry name" value="Transferase(Phosphotransferase) domain 1"/>
    <property type="match status" value="1"/>
</dbReference>
<feature type="compositionally biased region" description="Basic residues" evidence="8">
    <location>
        <begin position="284"/>
        <end position="295"/>
    </location>
</feature>
<evidence type="ECO:0000256" key="7">
    <source>
        <dbReference type="PROSITE-ProRule" id="PRU10141"/>
    </source>
</evidence>
<dbReference type="SMART" id="SM00220">
    <property type="entry name" value="S_TKc"/>
    <property type="match status" value="1"/>
</dbReference>
<evidence type="ECO:0000313" key="11">
    <source>
        <dbReference type="Proteomes" id="UP001139157"/>
    </source>
</evidence>
<comment type="caution">
    <text evidence="10">The sequence shown here is derived from an EMBL/GenBank/DDBJ whole genome shotgun (WGS) entry which is preliminary data.</text>
</comment>
<name>A0A9X2E9D9_9NOCA</name>
<organism evidence="10 11">
    <name type="scientific">Nocardia pulmonis</name>
    <dbReference type="NCBI Taxonomy" id="2951408"/>
    <lineage>
        <taxon>Bacteria</taxon>
        <taxon>Bacillati</taxon>
        <taxon>Actinomycetota</taxon>
        <taxon>Actinomycetes</taxon>
        <taxon>Mycobacteriales</taxon>
        <taxon>Nocardiaceae</taxon>
        <taxon>Nocardia</taxon>
    </lineage>
</organism>
<sequence>MLRPGRKFADFTIERHLGRGSTAMVYLAHHPQRRHPVALKILDPRFYCGNAIRARFDHEADLATRLVHPGIAAVYDHGDEDGLLWIAVQFVAGSTVSSSVGRLSPERAVAIVDAAADALDYAHALGALHGDVKPANIVLARTATGARVVVTDFGIAGSGQDCGYSTPSMVPASLNCASPERLSGLPRDHRCDQYSLACTLFWLLTGSGPFAAKDRHTVIDGHLRQPPPPPSQRRADLPRTLDPVLTKALTKRPYPRFGSCREFACAAGQALRTAPAVPTNPRPQRSRGKKPTTRV</sequence>
<feature type="domain" description="Protein kinase" evidence="9">
    <location>
        <begin position="11"/>
        <end position="271"/>
    </location>
</feature>
<dbReference type="AlphaFoldDB" id="A0A9X2E9D9"/>
<dbReference type="GO" id="GO:0004674">
    <property type="term" value="F:protein serine/threonine kinase activity"/>
    <property type="evidence" value="ECO:0007669"/>
    <property type="project" value="UniProtKB-KW"/>
</dbReference>
<keyword evidence="5 10" id="KW-0418">Kinase</keyword>
<feature type="binding site" evidence="7">
    <location>
        <position position="40"/>
    </location>
    <ligand>
        <name>ATP</name>
        <dbReference type="ChEBI" id="CHEBI:30616"/>
    </ligand>
</feature>
<dbReference type="InterPro" id="IPR000719">
    <property type="entry name" value="Prot_kinase_dom"/>
</dbReference>
<evidence type="ECO:0000256" key="2">
    <source>
        <dbReference type="ARBA" id="ARBA00022527"/>
    </source>
</evidence>
<proteinExistence type="predicted"/>
<dbReference type="InterPro" id="IPR017441">
    <property type="entry name" value="Protein_kinase_ATP_BS"/>
</dbReference>
<dbReference type="PROSITE" id="PS50011">
    <property type="entry name" value="PROTEIN_KINASE_DOM"/>
    <property type="match status" value="1"/>
</dbReference>
<reference evidence="10" key="1">
    <citation type="submission" date="2022-06" db="EMBL/GenBank/DDBJ databases">
        <title>Novel species in genus nocardia.</title>
        <authorList>
            <person name="Li F."/>
        </authorList>
    </citation>
    <scope>NUCLEOTIDE SEQUENCE</scope>
    <source>
        <strain evidence="10">CDC141</strain>
    </source>
</reference>
<evidence type="ECO:0000256" key="4">
    <source>
        <dbReference type="ARBA" id="ARBA00022741"/>
    </source>
</evidence>
<dbReference type="Gene3D" id="3.30.200.20">
    <property type="entry name" value="Phosphorylase Kinase, domain 1"/>
    <property type="match status" value="1"/>
</dbReference>
<protein>
    <recommendedName>
        <fullName evidence="1">non-specific serine/threonine protein kinase</fullName>
        <ecNumber evidence="1">2.7.11.1</ecNumber>
    </recommendedName>
</protein>
<evidence type="ECO:0000259" key="9">
    <source>
        <dbReference type="PROSITE" id="PS50011"/>
    </source>
</evidence>
<feature type="region of interest" description="Disordered" evidence="8">
    <location>
        <begin position="220"/>
        <end position="240"/>
    </location>
</feature>
<evidence type="ECO:0000313" key="10">
    <source>
        <dbReference type="EMBL" id="MCM6775368.1"/>
    </source>
</evidence>
<feature type="region of interest" description="Disordered" evidence="8">
    <location>
        <begin position="271"/>
        <end position="295"/>
    </location>
</feature>
<dbReference type="EMBL" id="JAMRXG010000007">
    <property type="protein sequence ID" value="MCM6775368.1"/>
    <property type="molecule type" value="Genomic_DNA"/>
</dbReference>
<keyword evidence="4 7" id="KW-0547">Nucleotide-binding</keyword>
<dbReference type="Proteomes" id="UP001139157">
    <property type="component" value="Unassembled WGS sequence"/>
</dbReference>
<dbReference type="PROSITE" id="PS00107">
    <property type="entry name" value="PROTEIN_KINASE_ATP"/>
    <property type="match status" value="1"/>
</dbReference>
<keyword evidence="3" id="KW-0808">Transferase</keyword>
<dbReference type="SUPFAM" id="SSF56112">
    <property type="entry name" value="Protein kinase-like (PK-like)"/>
    <property type="match status" value="1"/>
</dbReference>
<gene>
    <name evidence="10" type="ORF">NDR86_17995</name>
</gene>
<keyword evidence="2 10" id="KW-0723">Serine/threonine-protein kinase</keyword>
<dbReference type="RefSeq" id="WP_251913594.1">
    <property type="nucleotide sequence ID" value="NZ_JAMRXG010000007.1"/>
</dbReference>
<evidence type="ECO:0000256" key="6">
    <source>
        <dbReference type="ARBA" id="ARBA00022840"/>
    </source>
</evidence>
<evidence type="ECO:0000256" key="1">
    <source>
        <dbReference type="ARBA" id="ARBA00012513"/>
    </source>
</evidence>
<evidence type="ECO:0000256" key="5">
    <source>
        <dbReference type="ARBA" id="ARBA00022777"/>
    </source>
</evidence>
<dbReference type="EC" id="2.7.11.1" evidence="1"/>
<dbReference type="PANTHER" id="PTHR43289:SF6">
    <property type="entry name" value="SERINE_THREONINE-PROTEIN KINASE NEKL-3"/>
    <property type="match status" value="1"/>
</dbReference>
<dbReference type="GO" id="GO:0005524">
    <property type="term" value="F:ATP binding"/>
    <property type="evidence" value="ECO:0007669"/>
    <property type="project" value="UniProtKB-UniRule"/>
</dbReference>
<dbReference type="CDD" id="cd14014">
    <property type="entry name" value="STKc_PknB_like"/>
    <property type="match status" value="1"/>
</dbReference>
<evidence type="ECO:0000256" key="8">
    <source>
        <dbReference type="SAM" id="MobiDB-lite"/>
    </source>
</evidence>
<dbReference type="InterPro" id="IPR011009">
    <property type="entry name" value="Kinase-like_dom_sf"/>
</dbReference>
<accession>A0A9X2E9D9</accession>